<evidence type="ECO:0000256" key="2">
    <source>
        <dbReference type="ARBA" id="ARBA00023015"/>
    </source>
</evidence>
<dbReference type="Proteomes" id="UP000036987">
    <property type="component" value="Unassembled WGS sequence"/>
</dbReference>
<dbReference type="InterPro" id="IPR050913">
    <property type="entry name" value="AP2/ERF_ERF"/>
</dbReference>
<organism evidence="8 9">
    <name type="scientific">Zostera marina</name>
    <name type="common">Eelgrass</name>
    <dbReference type="NCBI Taxonomy" id="29655"/>
    <lineage>
        <taxon>Eukaryota</taxon>
        <taxon>Viridiplantae</taxon>
        <taxon>Streptophyta</taxon>
        <taxon>Embryophyta</taxon>
        <taxon>Tracheophyta</taxon>
        <taxon>Spermatophyta</taxon>
        <taxon>Magnoliopsida</taxon>
        <taxon>Liliopsida</taxon>
        <taxon>Zosteraceae</taxon>
        <taxon>Zostera</taxon>
    </lineage>
</organism>
<dbReference type="OMA" id="FTEHKNH"/>
<evidence type="ECO:0000256" key="1">
    <source>
        <dbReference type="ARBA" id="ARBA00004123"/>
    </source>
</evidence>
<dbReference type="PRINTS" id="PR00367">
    <property type="entry name" value="ETHRSPELEMNT"/>
</dbReference>
<keyword evidence="3" id="KW-0238">DNA-binding</keyword>
<dbReference type="OrthoDB" id="777519at2759"/>
<keyword evidence="4" id="KW-0804">Transcription</keyword>
<evidence type="ECO:0000259" key="7">
    <source>
        <dbReference type="PROSITE" id="PS51032"/>
    </source>
</evidence>
<dbReference type="PANTHER" id="PTHR31194">
    <property type="entry name" value="SHN SHINE , DNA BINDING / TRANSCRIPTION FACTOR"/>
    <property type="match status" value="1"/>
</dbReference>
<dbReference type="InterPro" id="IPR016177">
    <property type="entry name" value="DNA-bd_dom_sf"/>
</dbReference>
<keyword evidence="5" id="KW-0539">Nucleus</keyword>
<evidence type="ECO:0000256" key="6">
    <source>
        <dbReference type="SAM" id="MobiDB-lite"/>
    </source>
</evidence>
<sequence length="363" mass="40163">MMDRDYYLPATKYTVHRSETTMFQNPKHCGTPTTTLRLSFTDPDATDSSDEEDVLAPRRQIVKHYVHQITLEPRPFYDHNDDQNNNNAVNGARKPLRNGGGKAGKQIRKKKVVPVNGNNAIGVTSSLSAKDRKFRGVRQRPWGRWAAEIRDPARRCRLWLGTYNTAEEAAKVYDNAAIQLRGPDAMTNFANPKELVTTTTATTATPNTASSTTSAVYESADESHSSPTSVLRYENTTDSSLILPVPTPASTSSKASQKDKEGCCGFLELGELELLPLELEDTMPLFSDFMGLDDPMWFDKNTMMTTITTSNNNNTNNGYNGGLDGLDDLELDDMFLGPNAMDLDDCFLPSISDIFSTDPLPVL</sequence>
<dbReference type="InterPro" id="IPR036955">
    <property type="entry name" value="AP2/ERF_dom_sf"/>
</dbReference>
<comment type="subcellular location">
    <subcellularLocation>
        <location evidence="1">Nucleus</location>
    </subcellularLocation>
</comment>
<evidence type="ECO:0000313" key="8">
    <source>
        <dbReference type="EMBL" id="KMZ69585.1"/>
    </source>
</evidence>
<keyword evidence="9" id="KW-1185">Reference proteome</keyword>
<dbReference type="Gene3D" id="3.30.730.10">
    <property type="entry name" value="AP2/ERF domain"/>
    <property type="match status" value="1"/>
</dbReference>
<reference evidence="9" key="1">
    <citation type="journal article" date="2016" name="Nature">
        <title>The genome of the seagrass Zostera marina reveals angiosperm adaptation to the sea.</title>
        <authorList>
            <person name="Olsen J.L."/>
            <person name="Rouze P."/>
            <person name="Verhelst B."/>
            <person name="Lin Y.-C."/>
            <person name="Bayer T."/>
            <person name="Collen J."/>
            <person name="Dattolo E."/>
            <person name="De Paoli E."/>
            <person name="Dittami S."/>
            <person name="Maumus F."/>
            <person name="Michel G."/>
            <person name="Kersting A."/>
            <person name="Lauritano C."/>
            <person name="Lohaus R."/>
            <person name="Toepel M."/>
            <person name="Tonon T."/>
            <person name="Vanneste K."/>
            <person name="Amirebrahimi M."/>
            <person name="Brakel J."/>
            <person name="Bostroem C."/>
            <person name="Chovatia M."/>
            <person name="Grimwood J."/>
            <person name="Jenkins J.W."/>
            <person name="Jueterbock A."/>
            <person name="Mraz A."/>
            <person name="Stam W.T."/>
            <person name="Tice H."/>
            <person name="Bornberg-Bauer E."/>
            <person name="Green P.J."/>
            <person name="Pearson G.A."/>
            <person name="Procaccini G."/>
            <person name="Duarte C.M."/>
            <person name="Schmutz J."/>
            <person name="Reusch T.B.H."/>
            <person name="Van de Peer Y."/>
        </authorList>
    </citation>
    <scope>NUCLEOTIDE SEQUENCE [LARGE SCALE GENOMIC DNA]</scope>
    <source>
        <strain evidence="9">cv. Finnish</strain>
    </source>
</reference>
<dbReference type="PROSITE" id="PS51032">
    <property type="entry name" value="AP2_ERF"/>
    <property type="match status" value="1"/>
</dbReference>
<evidence type="ECO:0000256" key="5">
    <source>
        <dbReference type="ARBA" id="ARBA00023242"/>
    </source>
</evidence>
<feature type="compositionally biased region" description="Low complexity" evidence="6">
    <location>
        <begin position="200"/>
        <end position="215"/>
    </location>
</feature>
<dbReference type="GO" id="GO:0005634">
    <property type="term" value="C:nucleus"/>
    <property type="evidence" value="ECO:0000318"/>
    <property type="project" value="GO_Central"/>
</dbReference>
<proteinExistence type="predicted"/>
<gene>
    <name evidence="8" type="ORF">ZOSMA_20G00630</name>
</gene>
<feature type="region of interest" description="Disordered" evidence="6">
    <location>
        <begin position="74"/>
        <end position="107"/>
    </location>
</feature>
<dbReference type="CDD" id="cd00018">
    <property type="entry name" value="AP2"/>
    <property type="match status" value="1"/>
</dbReference>
<feature type="domain" description="AP2/ERF" evidence="7">
    <location>
        <begin position="133"/>
        <end position="190"/>
    </location>
</feature>
<comment type="caution">
    <text evidence="8">The sequence shown here is derived from an EMBL/GenBank/DDBJ whole genome shotgun (WGS) entry which is preliminary data.</text>
</comment>
<dbReference type="SUPFAM" id="SSF54171">
    <property type="entry name" value="DNA-binding domain"/>
    <property type="match status" value="1"/>
</dbReference>
<dbReference type="STRING" id="29655.A0A0K9PMY4"/>
<dbReference type="FunFam" id="3.30.730.10:FF:000001">
    <property type="entry name" value="Ethylene-responsive transcription factor 2"/>
    <property type="match status" value="1"/>
</dbReference>
<dbReference type="Pfam" id="PF00847">
    <property type="entry name" value="AP2"/>
    <property type="match status" value="1"/>
</dbReference>
<dbReference type="AlphaFoldDB" id="A0A0K9PMY4"/>
<dbReference type="GO" id="GO:0003700">
    <property type="term" value="F:DNA-binding transcription factor activity"/>
    <property type="evidence" value="ECO:0000318"/>
    <property type="project" value="GO_Central"/>
</dbReference>
<keyword evidence="2" id="KW-0805">Transcription regulation</keyword>
<dbReference type="GO" id="GO:0000976">
    <property type="term" value="F:transcription cis-regulatory region binding"/>
    <property type="evidence" value="ECO:0000318"/>
    <property type="project" value="GO_Central"/>
</dbReference>
<protein>
    <recommendedName>
        <fullName evidence="7">AP2/ERF domain-containing protein</fullName>
    </recommendedName>
</protein>
<dbReference type="PANTHER" id="PTHR31194:SF140">
    <property type="entry name" value="ETHYLENE-RESPONSIVE TRANSCRIPTION FACTOR CRF2"/>
    <property type="match status" value="1"/>
</dbReference>
<evidence type="ECO:0000256" key="4">
    <source>
        <dbReference type="ARBA" id="ARBA00023163"/>
    </source>
</evidence>
<feature type="region of interest" description="Disordered" evidence="6">
    <location>
        <begin position="200"/>
        <end position="233"/>
    </location>
</feature>
<dbReference type="InterPro" id="IPR001471">
    <property type="entry name" value="AP2/ERF_dom"/>
</dbReference>
<name>A0A0K9PMY4_ZOSMR</name>
<evidence type="ECO:0000313" key="9">
    <source>
        <dbReference type="Proteomes" id="UP000036987"/>
    </source>
</evidence>
<evidence type="ECO:0000256" key="3">
    <source>
        <dbReference type="ARBA" id="ARBA00023125"/>
    </source>
</evidence>
<dbReference type="SMART" id="SM00380">
    <property type="entry name" value="AP2"/>
    <property type="match status" value="1"/>
</dbReference>
<accession>A0A0K9PMY4</accession>
<dbReference type="EMBL" id="LFYR01000757">
    <property type="protein sequence ID" value="KMZ69585.1"/>
    <property type="molecule type" value="Genomic_DNA"/>
</dbReference>